<proteinExistence type="predicted"/>
<reference evidence="2" key="1">
    <citation type="journal article" date="2020" name="bioRxiv">
        <title>Hybrid origin of Populus tomentosa Carr. identified through genome sequencing and phylogenomic analysis.</title>
        <authorList>
            <person name="An X."/>
            <person name="Gao K."/>
            <person name="Chen Z."/>
            <person name="Li J."/>
            <person name="Yang X."/>
            <person name="Yang X."/>
            <person name="Zhou J."/>
            <person name="Guo T."/>
            <person name="Zhao T."/>
            <person name="Huang S."/>
            <person name="Miao D."/>
            <person name="Khan W.U."/>
            <person name="Rao P."/>
            <person name="Ye M."/>
            <person name="Lei B."/>
            <person name="Liao W."/>
            <person name="Wang J."/>
            <person name="Ji L."/>
            <person name="Li Y."/>
            <person name="Guo B."/>
            <person name="Mustafa N.S."/>
            <person name="Li S."/>
            <person name="Yun Q."/>
            <person name="Keller S.R."/>
            <person name="Mao J."/>
            <person name="Zhang R."/>
            <person name="Strauss S.H."/>
        </authorList>
    </citation>
    <scope>NUCLEOTIDE SEQUENCE</scope>
    <source>
        <strain evidence="2">GM15</strain>
        <tissue evidence="2">Leaf</tissue>
    </source>
</reference>
<evidence type="ECO:0000313" key="3">
    <source>
        <dbReference type="Proteomes" id="UP000886885"/>
    </source>
</evidence>
<sequence>MSKDKFIVDLYFHDGDYLRHAPEHKLLAPNKDAYVVFIWLQDIAWCELSDQCITSYIDFSQVYVVGDNTSGNLVHQRCNTKDHPITCSIGPKALLLATLKLPPMLVTVTKLDLLHDGELEYCKEMEKS</sequence>
<accession>A0A8X8CWE8</accession>
<gene>
    <name evidence="2" type="ORF">POTOM_024579</name>
</gene>
<dbReference type="EMBL" id="JAAWWB010000012">
    <property type="protein sequence ID" value="KAG6768965.1"/>
    <property type="molecule type" value="Genomic_DNA"/>
</dbReference>
<comment type="caution">
    <text evidence="2">The sequence shown here is derived from an EMBL/GenBank/DDBJ whole genome shotgun (WGS) entry which is preliminary data.</text>
</comment>
<organism evidence="2 3">
    <name type="scientific">Populus tomentosa</name>
    <name type="common">Chinese white poplar</name>
    <dbReference type="NCBI Taxonomy" id="118781"/>
    <lineage>
        <taxon>Eukaryota</taxon>
        <taxon>Viridiplantae</taxon>
        <taxon>Streptophyta</taxon>
        <taxon>Embryophyta</taxon>
        <taxon>Tracheophyta</taxon>
        <taxon>Spermatophyta</taxon>
        <taxon>Magnoliopsida</taxon>
        <taxon>eudicotyledons</taxon>
        <taxon>Gunneridae</taxon>
        <taxon>Pentapetalae</taxon>
        <taxon>rosids</taxon>
        <taxon>fabids</taxon>
        <taxon>Malpighiales</taxon>
        <taxon>Salicaceae</taxon>
        <taxon>Saliceae</taxon>
        <taxon>Populus</taxon>
    </lineage>
</organism>
<evidence type="ECO:0000259" key="1">
    <source>
        <dbReference type="Pfam" id="PF07859"/>
    </source>
</evidence>
<dbReference type="GO" id="GO:0016787">
    <property type="term" value="F:hydrolase activity"/>
    <property type="evidence" value="ECO:0007669"/>
    <property type="project" value="InterPro"/>
</dbReference>
<dbReference type="Proteomes" id="UP000886885">
    <property type="component" value="Chromosome 6D"/>
</dbReference>
<dbReference type="InterPro" id="IPR013094">
    <property type="entry name" value="AB_hydrolase_3"/>
</dbReference>
<protein>
    <recommendedName>
        <fullName evidence="1">Alpha/beta hydrolase fold-3 domain-containing protein</fullName>
    </recommendedName>
</protein>
<dbReference type="AlphaFoldDB" id="A0A8X8CWE8"/>
<dbReference type="Pfam" id="PF07859">
    <property type="entry name" value="Abhydrolase_3"/>
    <property type="match status" value="1"/>
</dbReference>
<name>A0A8X8CWE8_POPTO</name>
<evidence type="ECO:0000313" key="2">
    <source>
        <dbReference type="EMBL" id="KAG6768965.1"/>
    </source>
</evidence>
<feature type="domain" description="Alpha/beta hydrolase fold-3" evidence="1">
    <location>
        <begin position="19"/>
        <end position="78"/>
    </location>
</feature>
<keyword evidence="3" id="KW-1185">Reference proteome</keyword>